<evidence type="ECO:0008006" key="3">
    <source>
        <dbReference type="Google" id="ProtNLM"/>
    </source>
</evidence>
<proteinExistence type="predicted"/>
<keyword evidence="2" id="KW-1185">Reference proteome</keyword>
<organism evidence="1 2">
    <name type="scientific">Rhizobium rosettiformans</name>
    <dbReference type="NCBI Taxonomy" id="1368430"/>
    <lineage>
        <taxon>Bacteria</taxon>
        <taxon>Pseudomonadati</taxon>
        <taxon>Pseudomonadota</taxon>
        <taxon>Alphaproteobacteria</taxon>
        <taxon>Hyphomicrobiales</taxon>
        <taxon>Rhizobiaceae</taxon>
        <taxon>Rhizobium/Agrobacterium group</taxon>
        <taxon>Rhizobium</taxon>
    </lineage>
</organism>
<name>A0ABX7EZZ8_9HYPH</name>
<evidence type="ECO:0000313" key="1">
    <source>
        <dbReference type="EMBL" id="QRF53510.1"/>
    </source>
</evidence>
<gene>
    <name evidence="1" type="ORF">D4A92_19695</name>
</gene>
<dbReference type="RefSeq" id="WP_203016744.1">
    <property type="nucleotide sequence ID" value="NZ_CP032405.1"/>
</dbReference>
<evidence type="ECO:0000313" key="2">
    <source>
        <dbReference type="Proteomes" id="UP000596351"/>
    </source>
</evidence>
<dbReference type="InterPro" id="IPR014507">
    <property type="entry name" value="Baseplate_assembly_J_pred"/>
</dbReference>
<dbReference type="EMBL" id="CP032405">
    <property type="protein sequence ID" value="QRF53510.1"/>
    <property type="molecule type" value="Genomic_DNA"/>
</dbReference>
<accession>A0ABX7EZZ8</accession>
<protein>
    <recommendedName>
        <fullName evidence="3">Baseplate assembly protein</fullName>
    </recommendedName>
</protein>
<sequence length="290" mass="32278">MATIDLSILPKPTVIQELDHQAIVERQKQLFVTLWNEKRVTYPDLPEYTVEMLQSDPFAIDNEAESYREVLLRAEINDVFRATLLYFARGGNLDHLAAFYDVARMPGEEDSRLLDRVLLAVMGRSTGGPKERYQAIAMQADPRVAWAEPYRIERSPLIYVAIFSTEPDGVPSANLLAIVQAALTQAGAQLVGDTIIVQPAVRKVVDVRGDIWLLPDAEEATVARAEQNLKSAWEAERKLGRDLTYAWRLSKLMISGVQKVELDSTVDVVAAPTEAISIGSITLALRGRAY</sequence>
<reference evidence="1 2" key="1">
    <citation type="submission" date="2018-09" db="EMBL/GenBank/DDBJ databases">
        <title>Rhizobium sp. MAE2-X.</title>
        <authorList>
            <person name="Lee Y."/>
            <person name="Jeon C.O."/>
        </authorList>
    </citation>
    <scope>NUCLEOTIDE SEQUENCE [LARGE SCALE GENOMIC DNA]</scope>
    <source>
        <strain evidence="1 2">MAE2-X</strain>
    </source>
</reference>
<dbReference type="Proteomes" id="UP000596351">
    <property type="component" value="Chromosome"/>
</dbReference>
<dbReference type="PIRSF" id="PIRSF020481">
    <property type="entry name" value="BAP"/>
    <property type="match status" value="1"/>
</dbReference>